<dbReference type="PANTHER" id="PTHR47707:SF1">
    <property type="entry name" value="NUDIX HYDROLASE FAMILY PROTEIN"/>
    <property type="match status" value="1"/>
</dbReference>
<gene>
    <name evidence="13" type="ORF">G9H71_17030</name>
</gene>
<evidence type="ECO:0000256" key="11">
    <source>
        <dbReference type="ARBA" id="ARBA00038905"/>
    </source>
</evidence>
<proteinExistence type="inferred from homology"/>
<comment type="caution">
    <text evidence="13">The sequence shown here is derived from an EMBL/GenBank/DDBJ whole genome shotgun (WGS) entry which is preliminary data.</text>
</comment>
<dbReference type="PROSITE" id="PS51462">
    <property type="entry name" value="NUDIX"/>
    <property type="match status" value="1"/>
</dbReference>
<reference evidence="13 14" key="1">
    <citation type="submission" date="2020-03" db="EMBL/GenBank/DDBJ databases">
        <title>Two novel Motilibacter sp.</title>
        <authorList>
            <person name="Liu S."/>
        </authorList>
    </citation>
    <scope>NUCLEOTIDE SEQUENCE [LARGE SCALE GENOMIC DNA]</scope>
    <source>
        <strain evidence="13 14">E257</strain>
    </source>
</reference>
<evidence type="ECO:0000256" key="2">
    <source>
        <dbReference type="ARBA" id="ARBA00005582"/>
    </source>
</evidence>
<evidence type="ECO:0000256" key="4">
    <source>
        <dbReference type="ARBA" id="ARBA00022705"/>
    </source>
</evidence>
<organism evidence="13 14">
    <name type="scientific">Motilibacter deserti</name>
    <dbReference type="NCBI Taxonomy" id="2714956"/>
    <lineage>
        <taxon>Bacteria</taxon>
        <taxon>Bacillati</taxon>
        <taxon>Actinomycetota</taxon>
        <taxon>Actinomycetes</taxon>
        <taxon>Motilibacterales</taxon>
        <taxon>Motilibacteraceae</taxon>
        <taxon>Motilibacter</taxon>
    </lineage>
</organism>
<keyword evidence="9" id="KW-0234">DNA repair</keyword>
<dbReference type="Proteomes" id="UP000800981">
    <property type="component" value="Unassembled WGS sequence"/>
</dbReference>
<keyword evidence="6" id="KW-0227">DNA damage</keyword>
<evidence type="ECO:0000256" key="7">
    <source>
        <dbReference type="ARBA" id="ARBA00022801"/>
    </source>
</evidence>
<evidence type="ECO:0000256" key="5">
    <source>
        <dbReference type="ARBA" id="ARBA00022723"/>
    </source>
</evidence>
<dbReference type="InterPro" id="IPR000086">
    <property type="entry name" value="NUDIX_hydrolase_dom"/>
</dbReference>
<name>A0ABX0H0Y2_9ACTN</name>
<feature type="domain" description="Nudix hydrolase" evidence="12">
    <location>
        <begin position="13"/>
        <end position="139"/>
    </location>
</feature>
<sequence>MRGSGCEGGPVTPPVVVVAVALLRGRQLLAARRSAPSALAGGWELPGGKVEPGEREEDALVRECVEELGVEVRLGERVGGDWPLSPGRALRVWTGSVVEGEPAPLQDHDELRWLSWGDWESVGWLPADMPVVGRLRALVEEGQDVLPGATT</sequence>
<dbReference type="EC" id="3.6.1.55" evidence="11"/>
<dbReference type="CDD" id="cd03425">
    <property type="entry name" value="NUDIX_MutT_NudA_like"/>
    <property type="match status" value="1"/>
</dbReference>
<keyword evidence="4" id="KW-0235">DNA replication</keyword>
<evidence type="ECO:0000259" key="12">
    <source>
        <dbReference type="PROSITE" id="PS51462"/>
    </source>
</evidence>
<dbReference type="Pfam" id="PF00293">
    <property type="entry name" value="NUDIX"/>
    <property type="match status" value="1"/>
</dbReference>
<evidence type="ECO:0000256" key="10">
    <source>
        <dbReference type="ARBA" id="ARBA00035861"/>
    </source>
</evidence>
<comment type="catalytic activity">
    <reaction evidence="10">
        <text>8-oxo-dGTP + H2O = 8-oxo-dGMP + diphosphate + H(+)</text>
        <dbReference type="Rhea" id="RHEA:31575"/>
        <dbReference type="ChEBI" id="CHEBI:15377"/>
        <dbReference type="ChEBI" id="CHEBI:15378"/>
        <dbReference type="ChEBI" id="CHEBI:33019"/>
        <dbReference type="ChEBI" id="CHEBI:63224"/>
        <dbReference type="ChEBI" id="CHEBI:77896"/>
        <dbReference type="EC" id="3.6.1.55"/>
    </reaction>
</comment>
<keyword evidence="8" id="KW-0460">Magnesium</keyword>
<dbReference type="InterPro" id="IPR020476">
    <property type="entry name" value="Nudix_hydrolase"/>
</dbReference>
<evidence type="ECO:0000313" key="14">
    <source>
        <dbReference type="Proteomes" id="UP000800981"/>
    </source>
</evidence>
<dbReference type="EMBL" id="JAANNP010000033">
    <property type="protein sequence ID" value="NHC15485.1"/>
    <property type="molecule type" value="Genomic_DNA"/>
</dbReference>
<keyword evidence="3" id="KW-0515">Mutator protein</keyword>
<evidence type="ECO:0000256" key="3">
    <source>
        <dbReference type="ARBA" id="ARBA00022457"/>
    </source>
</evidence>
<evidence type="ECO:0000256" key="1">
    <source>
        <dbReference type="ARBA" id="ARBA00001946"/>
    </source>
</evidence>
<dbReference type="PRINTS" id="PR00502">
    <property type="entry name" value="NUDIXFAMILY"/>
</dbReference>
<dbReference type="PANTHER" id="PTHR47707">
    <property type="entry name" value="8-OXO-DGTP DIPHOSPHATASE"/>
    <property type="match status" value="1"/>
</dbReference>
<evidence type="ECO:0000256" key="6">
    <source>
        <dbReference type="ARBA" id="ARBA00022763"/>
    </source>
</evidence>
<keyword evidence="5" id="KW-0479">Metal-binding</keyword>
<comment type="cofactor">
    <cofactor evidence="1">
        <name>Mg(2+)</name>
        <dbReference type="ChEBI" id="CHEBI:18420"/>
    </cofactor>
</comment>
<protein>
    <recommendedName>
        <fullName evidence="11">8-oxo-dGTP diphosphatase</fullName>
        <ecNumber evidence="11">3.6.1.55</ecNumber>
    </recommendedName>
</protein>
<keyword evidence="7" id="KW-0378">Hydrolase</keyword>
<dbReference type="Gene3D" id="3.90.79.10">
    <property type="entry name" value="Nucleoside Triphosphate Pyrophosphohydrolase"/>
    <property type="match status" value="1"/>
</dbReference>
<dbReference type="InterPro" id="IPR015797">
    <property type="entry name" value="NUDIX_hydrolase-like_dom_sf"/>
</dbReference>
<keyword evidence="14" id="KW-1185">Reference proteome</keyword>
<dbReference type="SUPFAM" id="SSF55811">
    <property type="entry name" value="Nudix"/>
    <property type="match status" value="1"/>
</dbReference>
<accession>A0ABX0H0Y2</accession>
<comment type="similarity">
    <text evidence="2">Belongs to the Nudix hydrolase family.</text>
</comment>
<evidence type="ECO:0000313" key="13">
    <source>
        <dbReference type="EMBL" id="NHC15485.1"/>
    </source>
</evidence>
<evidence type="ECO:0000256" key="8">
    <source>
        <dbReference type="ARBA" id="ARBA00022842"/>
    </source>
</evidence>
<evidence type="ECO:0000256" key="9">
    <source>
        <dbReference type="ARBA" id="ARBA00023204"/>
    </source>
</evidence>
<dbReference type="InterPro" id="IPR047127">
    <property type="entry name" value="MutT-like"/>
</dbReference>